<reference evidence="2 3" key="1">
    <citation type="journal article" date="2014" name="Nat. Genet.">
        <title>Genome and transcriptome of the porcine whipworm Trichuris suis.</title>
        <authorList>
            <person name="Jex A.R."/>
            <person name="Nejsum P."/>
            <person name="Schwarz E.M."/>
            <person name="Hu L."/>
            <person name="Young N.D."/>
            <person name="Hall R.S."/>
            <person name="Korhonen P.K."/>
            <person name="Liao S."/>
            <person name="Thamsborg S."/>
            <person name="Xia J."/>
            <person name="Xu P."/>
            <person name="Wang S."/>
            <person name="Scheerlinck J.P."/>
            <person name="Hofmann A."/>
            <person name="Sternberg P.W."/>
            <person name="Wang J."/>
            <person name="Gasser R.B."/>
        </authorList>
    </citation>
    <scope>NUCLEOTIDE SEQUENCE [LARGE SCALE GENOMIC DNA]</scope>
    <source>
        <strain evidence="2">DCEP-RM93F</strain>
        <strain evidence="1">DCEP-RM93M</strain>
    </source>
</reference>
<accession>A0A085NKM6</accession>
<dbReference type="Proteomes" id="UP000030764">
    <property type="component" value="Unassembled WGS sequence"/>
</dbReference>
<gene>
    <name evidence="1" type="ORF">M513_08980</name>
    <name evidence="2" type="ORF">M514_08980</name>
</gene>
<feature type="non-terminal residue" evidence="2">
    <location>
        <position position="1"/>
    </location>
</feature>
<dbReference type="EMBL" id="KL367491">
    <property type="protein sequence ID" value="KFD70022.1"/>
    <property type="molecule type" value="Genomic_DNA"/>
</dbReference>
<organism evidence="2">
    <name type="scientific">Trichuris suis</name>
    <name type="common">pig whipworm</name>
    <dbReference type="NCBI Taxonomy" id="68888"/>
    <lineage>
        <taxon>Eukaryota</taxon>
        <taxon>Metazoa</taxon>
        <taxon>Ecdysozoa</taxon>
        <taxon>Nematoda</taxon>
        <taxon>Enoplea</taxon>
        <taxon>Dorylaimia</taxon>
        <taxon>Trichinellida</taxon>
        <taxon>Trichuridae</taxon>
        <taxon>Trichuris</taxon>
    </lineage>
</organism>
<dbReference type="AlphaFoldDB" id="A0A085NKM6"/>
<sequence>ALRRSSGFTNVASIRRLQYGNEYTDRRGNIRRIERHQTMACRLQHFLTFGNNSSTSGYGFKEFIRLV</sequence>
<proteinExistence type="predicted"/>
<evidence type="ECO:0000313" key="1">
    <source>
        <dbReference type="EMBL" id="KFD50141.1"/>
    </source>
</evidence>
<keyword evidence="3" id="KW-1185">Reference proteome</keyword>
<protein>
    <submittedName>
        <fullName evidence="2">Uncharacterized protein</fullName>
    </submittedName>
</protein>
<evidence type="ECO:0000313" key="3">
    <source>
        <dbReference type="Proteomes" id="UP000030764"/>
    </source>
</evidence>
<dbReference type="Proteomes" id="UP000030758">
    <property type="component" value="Unassembled WGS sequence"/>
</dbReference>
<name>A0A085NKM6_9BILA</name>
<evidence type="ECO:0000313" key="2">
    <source>
        <dbReference type="EMBL" id="KFD70022.1"/>
    </source>
</evidence>
<feature type="non-terminal residue" evidence="2">
    <location>
        <position position="67"/>
    </location>
</feature>
<dbReference type="EMBL" id="KL363258">
    <property type="protein sequence ID" value="KFD50141.1"/>
    <property type="molecule type" value="Genomic_DNA"/>
</dbReference>